<feature type="transmembrane region" description="Helical" evidence="1">
    <location>
        <begin position="38"/>
        <end position="59"/>
    </location>
</feature>
<evidence type="ECO:0000313" key="2">
    <source>
        <dbReference type="EMBL" id="CEF77842.1"/>
    </source>
</evidence>
<evidence type="ECO:0000313" key="4">
    <source>
        <dbReference type="Proteomes" id="UP000070720"/>
    </source>
</evidence>
<keyword evidence="1" id="KW-1133">Transmembrane helix</keyword>
<dbReference type="AlphaFoldDB" id="I1S6N3"/>
<feature type="transmembrane region" description="Helical" evidence="1">
    <location>
        <begin position="109"/>
        <end position="134"/>
    </location>
</feature>
<dbReference type="Proteomes" id="UP000070720">
    <property type="component" value="Chromosome 2"/>
</dbReference>
<feature type="transmembrane region" description="Helical" evidence="1">
    <location>
        <begin position="71"/>
        <end position="97"/>
    </location>
</feature>
<feature type="transmembrane region" description="Helical" evidence="1">
    <location>
        <begin position="146"/>
        <end position="165"/>
    </location>
</feature>
<dbReference type="KEGG" id="fgr:FGSG_12506"/>
<dbReference type="OrthoDB" id="4849929at2759"/>
<dbReference type="RefSeq" id="XP_011322665.1">
    <property type="nucleotide sequence ID" value="XM_011324363.1"/>
</dbReference>
<gene>
    <name evidence="2" type="ORF">FGRAMPH1_01T12077</name>
</gene>
<reference evidence="2 4" key="3">
    <citation type="journal article" date="2015" name="BMC Genomics">
        <title>The completed genome sequence of the pathogenic ascomycete fungus Fusarium graminearum.</title>
        <authorList>
            <person name="King R."/>
            <person name="Urban M."/>
            <person name="Hammond-Kosack M.C."/>
            <person name="Hassani-Pak K."/>
            <person name="Hammond-Kosack K.E."/>
        </authorList>
    </citation>
    <scope>NUCLEOTIDE SEQUENCE [LARGE SCALE GENOMIC DNA]</scope>
    <source>
        <strain evidence="4">ATCC MYA-4620 / CBS 123657 / FGSC 9075 / NRRL 31084 / PH-1</strain>
        <strain evidence="2">PH-1</strain>
    </source>
</reference>
<organism evidence="2 4">
    <name type="scientific">Gibberella zeae (strain ATCC MYA-4620 / CBS 123657 / FGSC 9075 / NRRL 31084 / PH-1)</name>
    <name type="common">Wheat head blight fungus</name>
    <name type="synonym">Fusarium graminearum</name>
    <dbReference type="NCBI Taxonomy" id="229533"/>
    <lineage>
        <taxon>Eukaryota</taxon>
        <taxon>Fungi</taxon>
        <taxon>Dikarya</taxon>
        <taxon>Ascomycota</taxon>
        <taxon>Pezizomycotina</taxon>
        <taxon>Sordariomycetes</taxon>
        <taxon>Hypocreomycetidae</taxon>
        <taxon>Hypocreales</taxon>
        <taxon>Nectriaceae</taxon>
        <taxon>Fusarium</taxon>
    </lineage>
</organism>
<dbReference type="HOGENOM" id="CLU_121053_0_0_1"/>
<reference evidence="3" key="4">
    <citation type="submission" date="2017-01" db="UniProtKB">
        <authorList>
            <consortium name="EnsemblFungi"/>
        </authorList>
    </citation>
    <scope>IDENTIFICATION</scope>
    <source>
        <strain evidence="3">PH-1 / ATCC MYA-4620 / FGSC 9075 / NRRL 31084</strain>
    </source>
</reference>
<reference evidence="3 4" key="1">
    <citation type="journal article" date="2007" name="Science">
        <title>The Fusarium graminearum genome reveals a link between localized polymorphism and pathogen specialization.</title>
        <authorList>
            <person name="Cuomo C.A."/>
            <person name="Gueldener U."/>
            <person name="Xu J.-R."/>
            <person name="Trail F."/>
            <person name="Turgeon B.G."/>
            <person name="Di Pietro A."/>
            <person name="Walton J.D."/>
            <person name="Ma L.-J."/>
            <person name="Baker S.E."/>
            <person name="Rep M."/>
            <person name="Adam G."/>
            <person name="Antoniw J."/>
            <person name="Baldwin T."/>
            <person name="Calvo S.E."/>
            <person name="Chang Y.-L."/>
            <person name="DeCaprio D."/>
            <person name="Gale L.R."/>
            <person name="Gnerre S."/>
            <person name="Goswami R.S."/>
            <person name="Hammond-Kosack K."/>
            <person name="Harris L.J."/>
            <person name="Hilburn K."/>
            <person name="Kennell J.C."/>
            <person name="Kroken S."/>
            <person name="Magnuson J.K."/>
            <person name="Mannhaupt G."/>
            <person name="Mauceli E.W."/>
            <person name="Mewes H.-W."/>
            <person name="Mitterbauer R."/>
            <person name="Muehlbauer G."/>
            <person name="Muensterkoetter M."/>
            <person name="Nelson D."/>
            <person name="O'Donnell K."/>
            <person name="Ouellet T."/>
            <person name="Qi W."/>
            <person name="Quesneville H."/>
            <person name="Roncero M.I.G."/>
            <person name="Seong K.-Y."/>
            <person name="Tetko I.V."/>
            <person name="Urban M."/>
            <person name="Waalwijk C."/>
            <person name="Ward T.J."/>
            <person name="Yao J."/>
            <person name="Birren B.W."/>
            <person name="Kistler H.C."/>
        </authorList>
    </citation>
    <scope>NUCLEOTIDE SEQUENCE [LARGE SCALE GENOMIC DNA]</scope>
    <source>
        <strain evidence="4">ATCC MYA-4620 / CBS 123657 / FGSC 9075 / NRRL 31084 / PH-1</strain>
        <strain evidence="3">PH-1 / ATCC MYA-4620 / FGSC 9075 / NRRL 31084</strain>
    </source>
</reference>
<dbReference type="eggNOG" id="ENOG502SQ49">
    <property type="taxonomic scope" value="Eukaryota"/>
</dbReference>
<dbReference type="InParanoid" id="I1S6N3"/>
<reference evidence="3 4" key="2">
    <citation type="journal article" date="2010" name="Nature">
        <title>Comparative genomics reveals mobile pathogenicity chromosomes in Fusarium.</title>
        <authorList>
            <person name="Ma L.J."/>
            <person name="van der Does H.C."/>
            <person name="Borkovich K.A."/>
            <person name="Coleman J.J."/>
            <person name="Daboussi M.J."/>
            <person name="Di Pietro A."/>
            <person name="Dufresne M."/>
            <person name="Freitag M."/>
            <person name="Grabherr M."/>
            <person name="Henrissat B."/>
            <person name="Houterman P.M."/>
            <person name="Kang S."/>
            <person name="Shim W.B."/>
            <person name="Woloshuk C."/>
            <person name="Xie X."/>
            <person name="Xu J.R."/>
            <person name="Antoniw J."/>
            <person name="Baker S.E."/>
            <person name="Bluhm B.H."/>
            <person name="Breakspear A."/>
            <person name="Brown D.W."/>
            <person name="Butchko R.A."/>
            <person name="Chapman S."/>
            <person name="Coulson R."/>
            <person name="Coutinho P.M."/>
            <person name="Danchin E.G."/>
            <person name="Diener A."/>
            <person name="Gale L.R."/>
            <person name="Gardiner D.M."/>
            <person name="Goff S."/>
            <person name="Hammond-Kosack K.E."/>
            <person name="Hilburn K."/>
            <person name="Hua-Van A."/>
            <person name="Jonkers W."/>
            <person name="Kazan K."/>
            <person name="Kodira C.D."/>
            <person name="Koehrsen M."/>
            <person name="Kumar L."/>
            <person name="Lee Y.H."/>
            <person name="Li L."/>
            <person name="Manners J.M."/>
            <person name="Miranda-Saavedra D."/>
            <person name="Mukherjee M."/>
            <person name="Park G."/>
            <person name="Park J."/>
            <person name="Park S.Y."/>
            <person name="Proctor R.H."/>
            <person name="Regev A."/>
            <person name="Ruiz-Roldan M.C."/>
            <person name="Sain D."/>
            <person name="Sakthikumar S."/>
            <person name="Sykes S."/>
            <person name="Schwartz D.C."/>
            <person name="Turgeon B.G."/>
            <person name="Wapinski I."/>
            <person name="Yoder O."/>
            <person name="Young S."/>
            <person name="Zeng Q."/>
            <person name="Zhou S."/>
            <person name="Galagan J."/>
            <person name="Cuomo C.A."/>
            <person name="Kistler H.C."/>
            <person name="Rep M."/>
        </authorList>
    </citation>
    <scope>GENOME REANNOTATION</scope>
    <source>
        <strain evidence="4">ATCC MYA-4620 / CBS 123657 / FGSC 9075 / NRRL 31084 / PH-1</strain>
        <strain evidence="3">PH-1 / ATCC MYA-4620 / FGSC 9075 / NRRL 31084</strain>
    </source>
</reference>
<accession>A0A098DHC8</accession>
<keyword evidence="4" id="KW-1185">Reference proteome</keyword>
<evidence type="ECO:0000256" key="1">
    <source>
        <dbReference type="SAM" id="Phobius"/>
    </source>
</evidence>
<keyword evidence="1" id="KW-0812">Transmembrane</keyword>
<keyword evidence="1" id="KW-0472">Membrane</keyword>
<name>I1S6N3_GIBZE</name>
<proteinExistence type="predicted"/>
<sequence length="194" mass="21408">MSRQTKTTSKQYLQPMRLWCAKILGVRAFLVFQRVQRFYSTFIVLSALVSGLALAALTFPEFHPSTGGIHIAEGFLCSSAITSLLAAVIATMLVFVFEGVEQATRTDLAVAWLPLVLLDVSIIEFLVGIVCWYCGNNIHWRGALMATQLVGLLGVCIALSLWIWFHLLKKGALGKEEREATVKPQATAPRDIAR</sequence>
<dbReference type="EMBL" id="HG970333">
    <property type="protein sequence ID" value="CEF77842.1"/>
    <property type="molecule type" value="Genomic_DNA"/>
</dbReference>
<accession>I1S6N3</accession>
<evidence type="ECO:0000313" key="3">
    <source>
        <dbReference type="EnsemblFungi" id="CEF77842"/>
    </source>
</evidence>
<dbReference type="VEuPathDB" id="FungiDB:FGRAMPH1_01G12077"/>
<protein>
    <submittedName>
        <fullName evidence="2">Chromosome 2, complete genome</fullName>
    </submittedName>
</protein>
<dbReference type="EnsemblFungi" id="CEF77842">
    <property type="protein sequence ID" value="CEF77842"/>
    <property type="gene ID" value="FGRRES_12506"/>
</dbReference>